<evidence type="ECO:0000256" key="1">
    <source>
        <dbReference type="ARBA" id="ARBA00009508"/>
    </source>
</evidence>
<feature type="domain" description="Complex 1 LYR protein" evidence="3">
    <location>
        <begin position="44"/>
        <end position="91"/>
    </location>
</feature>
<comment type="similarity">
    <text evidence="1">Belongs to the complex I LYR family.</text>
</comment>
<feature type="domain" description="Complex 1 LYR protein" evidence="3">
    <location>
        <begin position="118"/>
        <end position="179"/>
    </location>
</feature>
<dbReference type="GO" id="GO:0005739">
    <property type="term" value="C:mitochondrion"/>
    <property type="evidence" value="ECO:0007669"/>
    <property type="project" value="TreeGrafter"/>
</dbReference>
<proteinExistence type="inferred from homology"/>
<organism evidence="4 5">
    <name type="scientific">Tigriopus californicus</name>
    <name type="common">Marine copepod</name>
    <dbReference type="NCBI Taxonomy" id="6832"/>
    <lineage>
        <taxon>Eukaryota</taxon>
        <taxon>Metazoa</taxon>
        <taxon>Ecdysozoa</taxon>
        <taxon>Arthropoda</taxon>
        <taxon>Crustacea</taxon>
        <taxon>Multicrustacea</taxon>
        <taxon>Hexanauplia</taxon>
        <taxon>Copepoda</taxon>
        <taxon>Harpacticoida</taxon>
        <taxon>Harpacticidae</taxon>
        <taxon>Tigriopus</taxon>
    </lineage>
</organism>
<accession>A0A553NZQ5</accession>
<dbReference type="CDD" id="cd20261">
    <property type="entry name" value="Complex1_LYR_LYRM1"/>
    <property type="match status" value="1"/>
</dbReference>
<reference evidence="4 5" key="1">
    <citation type="journal article" date="2018" name="Nat. Ecol. Evol.">
        <title>Genomic signatures of mitonuclear coevolution across populations of Tigriopus californicus.</title>
        <authorList>
            <person name="Barreto F.S."/>
            <person name="Watson E.T."/>
            <person name="Lima T.G."/>
            <person name="Willett C.S."/>
            <person name="Edmands S."/>
            <person name="Li W."/>
            <person name="Burton R.S."/>
        </authorList>
    </citation>
    <scope>NUCLEOTIDE SEQUENCE [LARGE SCALE GENOMIC DNA]</scope>
    <source>
        <strain evidence="4 5">San Diego</strain>
    </source>
</reference>
<dbReference type="PANTHER" id="PTHR14273">
    <property type="entry name" value="LYR MOTIF-CONTAINING PROTEIN 1"/>
    <property type="match status" value="1"/>
</dbReference>
<evidence type="ECO:0000313" key="4">
    <source>
        <dbReference type="EMBL" id="TRY70920.1"/>
    </source>
</evidence>
<dbReference type="InterPro" id="IPR045294">
    <property type="entry name" value="Complex1_LYR_LYRM1"/>
</dbReference>
<dbReference type="Pfam" id="PF05347">
    <property type="entry name" value="Complex1_LYR"/>
    <property type="match status" value="2"/>
</dbReference>
<dbReference type="EMBL" id="VCGU01000009">
    <property type="protein sequence ID" value="TRY70920.1"/>
    <property type="molecule type" value="Genomic_DNA"/>
</dbReference>
<dbReference type="AlphaFoldDB" id="A0A553NZQ5"/>
<evidence type="ECO:0000259" key="3">
    <source>
        <dbReference type="Pfam" id="PF05347"/>
    </source>
</evidence>
<dbReference type="InterPro" id="IPR040330">
    <property type="entry name" value="LYRM1"/>
</dbReference>
<feature type="region of interest" description="Disordered" evidence="2">
    <location>
        <begin position="188"/>
        <end position="213"/>
    </location>
</feature>
<protein>
    <recommendedName>
        <fullName evidence="3">Complex 1 LYR protein domain-containing protein</fullName>
    </recommendedName>
</protein>
<name>A0A553NZQ5_TIGCA</name>
<dbReference type="PANTHER" id="PTHR14273:SF0">
    <property type="entry name" value="LYR MOTIF-CONTAINING PROTEIN 1"/>
    <property type="match status" value="1"/>
</dbReference>
<dbReference type="InterPro" id="IPR008011">
    <property type="entry name" value="Complex1_LYR_dom"/>
</dbReference>
<gene>
    <name evidence="4" type="ORF">TCAL_16381</name>
</gene>
<evidence type="ECO:0000256" key="2">
    <source>
        <dbReference type="SAM" id="MobiDB-lite"/>
    </source>
</evidence>
<dbReference type="STRING" id="6832.A0A553NZQ5"/>
<keyword evidence="5" id="KW-1185">Reference proteome</keyword>
<dbReference type="Proteomes" id="UP000318571">
    <property type="component" value="Chromosome 9"/>
</dbReference>
<evidence type="ECO:0000313" key="5">
    <source>
        <dbReference type="Proteomes" id="UP000318571"/>
    </source>
</evidence>
<sequence length="233" mass="26656">MVWRVAVQRGFGIVCRAFNPVGSRWASHCAASSLDHPETIGHPRKLYKVLVRNLDRLPNPDAKFYKDSVRRGFSQHVDETDPERIRQIIDRIQVGVIDPCVPMASSASHRIPPALRSQVIQLYRQLLRLGYQWQAQSPSNTPTERQYILSETQRLFRANQSLTNPQLISEHIREAEARATMAVHYRNPYPRPVNVPPRSYSKQVGKRAGKAIQKQSELSKPIYVKSIDDTVPK</sequence>
<comment type="caution">
    <text evidence="4">The sequence shown here is derived from an EMBL/GenBank/DDBJ whole genome shotgun (WGS) entry which is preliminary data.</text>
</comment>